<dbReference type="EMBL" id="JABMIG020000170">
    <property type="protein sequence ID" value="KAL3787708.1"/>
    <property type="molecule type" value="Genomic_DNA"/>
</dbReference>
<reference evidence="2 3" key="1">
    <citation type="journal article" date="2020" name="G3 (Bethesda)">
        <title>Improved Reference Genome for Cyclotella cryptica CCMP332, a Model for Cell Wall Morphogenesis, Salinity Adaptation, and Lipid Production in Diatoms (Bacillariophyta).</title>
        <authorList>
            <person name="Roberts W.R."/>
            <person name="Downey K.M."/>
            <person name="Ruck E.C."/>
            <person name="Traller J.C."/>
            <person name="Alverson A.J."/>
        </authorList>
    </citation>
    <scope>NUCLEOTIDE SEQUENCE [LARGE SCALE GENOMIC DNA]</scope>
    <source>
        <strain evidence="2 3">CCMP332</strain>
    </source>
</reference>
<dbReference type="AlphaFoldDB" id="A0ABD3PI44"/>
<proteinExistence type="predicted"/>
<gene>
    <name evidence="2" type="ORF">HJC23_012134</name>
</gene>
<feature type="region of interest" description="Disordered" evidence="1">
    <location>
        <begin position="423"/>
        <end position="508"/>
    </location>
</feature>
<feature type="compositionally biased region" description="Polar residues" evidence="1">
    <location>
        <begin position="205"/>
        <end position="236"/>
    </location>
</feature>
<feature type="compositionally biased region" description="Polar residues" evidence="1">
    <location>
        <begin position="575"/>
        <end position="584"/>
    </location>
</feature>
<feature type="compositionally biased region" description="Basic and acidic residues" evidence="1">
    <location>
        <begin position="662"/>
        <end position="671"/>
    </location>
</feature>
<feature type="region of interest" description="Disordered" evidence="1">
    <location>
        <begin position="634"/>
        <end position="677"/>
    </location>
</feature>
<feature type="compositionally biased region" description="Basic and acidic residues" evidence="1">
    <location>
        <begin position="634"/>
        <end position="654"/>
    </location>
</feature>
<name>A0ABD3PI44_9STRA</name>
<dbReference type="Proteomes" id="UP001516023">
    <property type="component" value="Unassembled WGS sequence"/>
</dbReference>
<feature type="compositionally biased region" description="Polar residues" evidence="1">
    <location>
        <begin position="426"/>
        <end position="441"/>
    </location>
</feature>
<feature type="compositionally biased region" description="Polar residues" evidence="1">
    <location>
        <begin position="449"/>
        <end position="464"/>
    </location>
</feature>
<evidence type="ECO:0000313" key="2">
    <source>
        <dbReference type="EMBL" id="KAL3787708.1"/>
    </source>
</evidence>
<feature type="region of interest" description="Disordered" evidence="1">
    <location>
        <begin position="1"/>
        <end position="41"/>
    </location>
</feature>
<feature type="compositionally biased region" description="Low complexity" evidence="1">
    <location>
        <begin position="71"/>
        <end position="80"/>
    </location>
</feature>
<evidence type="ECO:0000313" key="3">
    <source>
        <dbReference type="Proteomes" id="UP001516023"/>
    </source>
</evidence>
<comment type="caution">
    <text evidence="2">The sequence shown here is derived from an EMBL/GenBank/DDBJ whole genome shotgun (WGS) entry which is preliminary data.</text>
</comment>
<feature type="region of interest" description="Disordered" evidence="1">
    <location>
        <begin position="205"/>
        <end position="280"/>
    </location>
</feature>
<feature type="region of interest" description="Disordered" evidence="1">
    <location>
        <begin position="63"/>
        <end position="88"/>
    </location>
</feature>
<keyword evidence="3" id="KW-1185">Reference proteome</keyword>
<evidence type="ECO:0000256" key="1">
    <source>
        <dbReference type="SAM" id="MobiDB-lite"/>
    </source>
</evidence>
<protein>
    <submittedName>
        <fullName evidence="2">Uncharacterized protein</fullName>
    </submittedName>
</protein>
<feature type="compositionally biased region" description="Polar residues" evidence="1">
    <location>
        <begin position="348"/>
        <end position="369"/>
    </location>
</feature>
<feature type="region of interest" description="Disordered" evidence="1">
    <location>
        <begin position="555"/>
        <end position="621"/>
    </location>
</feature>
<sequence length="781" mass="89878">MASSIPSGSGGHAVRLQRIDGARQNQQGRSKGTSNAYAGQVETNHTQQAAYLQGYYSDRQAAGVAAQETLSPSHSSNSSPRKLLQSRRQNMMQRRIEMRLRSEERQRQQQQVQHSYGILPSRNNQNPLTCYETHPTQYHAHCQSQSQPQHQVGQQARHMLHSQSGTNQLNMYSKVRGKIAQRNDSSMHHQENVSCHRQNYPQTYPISSQKQQRPPSYSNPPTNLQYPHQNSHPGTQHQRRNIPYADERQQQSPIVTSPPELDRRQNTPLTTRNVGEYPSANLFDGYKNDYTGHYQSDDEHGEGIEIEAQQFLHLVSTQGNASRLPSSRESPSDECLVEEGYYEDRYPQSRNHTVGSHEQQELNKGTTHVSNLPHRQTKQQFTYQQKQFGPIDESKEKKQNQLHPDWHQLNRNRLYQKKFAARYHNAASNSSPKSQAQSLLQTRPPKKTSIANFSPIESLSTRTDQIQRKHRQPLHGESGEPMENIDPLHNGQDQRRELPDESEESVASVLDRARSFEASIAGKNQVKVGGSRSRSVPRERTSHWSFIKFHQANDESRVNVKDPGFGGDRGRSRATLPSQESLTQYIDDDTVTESVASRKKEWEGKLQSSQQRKARSTHESEAFSVWAERADRLAQQRKSEQRSEQRRSIDEKWRRSAVKSLPPERRNHERGSGVYGYDGRYSQEERYRGEEYQFVTQKHLGQDQHSIEQDASLMSIEDRRRMLWDGKERLRAVLPKHLVLKVLTGCRKTILLARWVPREALFSNPSSSTQLPLQRNKKQTL</sequence>
<accession>A0ABD3PI44</accession>
<feature type="region of interest" description="Disordered" evidence="1">
    <location>
        <begin position="347"/>
        <end position="369"/>
    </location>
</feature>
<organism evidence="2 3">
    <name type="scientific">Cyclotella cryptica</name>
    <dbReference type="NCBI Taxonomy" id="29204"/>
    <lineage>
        <taxon>Eukaryota</taxon>
        <taxon>Sar</taxon>
        <taxon>Stramenopiles</taxon>
        <taxon>Ochrophyta</taxon>
        <taxon>Bacillariophyta</taxon>
        <taxon>Coscinodiscophyceae</taxon>
        <taxon>Thalassiosirophycidae</taxon>
        <taxon>Stephanodiscales</taxon>
        <taxon>Stephanodiscaceae</taxon>
        <taxon>Cyclotella</taxon>
    </lineage>
</organism>
<feature type="compositionally biased region" description="Polar residues" evidence="1">
    <location>
        <begin position="23"/>
        <end position="41"/>
    </location>
</feature>
<feature type="region of interest" description="Disordered" evidence="1">
    <location>
        <begin position="100"/>
        <end position="126"/>
    </location>
</feature>